<comment type="caution">
    <text evidence="5">The sequence shown here is derived from an EMBL/GenBank/DDBJ whole genome shotgun (WGS) entry which is preliminary data.</text>
</comment>
<dbReference type="InterPro" id="IPR050832">
    <property type="entry name" value="Bact_Acetyltransf"/>
</dbReference>
<dbReference type="InterPro" id="IPR000182">
    <property type="entry name" value="GNAT_dom"/>
</dbReference>
<reference evidence="5 6" key="1">
    <citation type="submission" date="2022-07" db="EMBL/GenBank/DDBJ databases">
        <title>Methylomonas rivi sp. nov., Methylomonas rosea sp. nov., Methylomonas aureus sp. nov. and Methylomonas subterranea sp. nov., four novel methanotrophs isolated from a freshwater creek and the deep terrestrial subsurface.</title>
        <authorList>
            <person name="Abin C."/>
            <person name="Sankaranarayanan K."/>
            <person name="Garner C."/>
            <person name="Sindelar R."/>
            <person name="Kotary K."/>
            <person name="Garner R."/>
            <person name="Barclay S."/>
            <person name="Lawson P."/>
            <person name="Krumholz L."/>
        </authorList>
    </citation>
    <scope>NUCLEOTIDE SEQUENCE [LARGE SCALE GENOMIC DNA]</scope>
    <source>
        <strain evidence="5 6">SURF-1</strain>
    </source>
</reference>
<dbReference type="Pfam" id="PF00583">
    <property type="entry name" value="Acetyltransf_1"/>
    <property type="match status" value="1"/>
</dbReference>
<dbReference type="PANTHER" id="PTHR43877">
    <property type="entry name" value="AMINOALKYLPHOSPHONATE N-ACETYLTRANSFERASE-RELATED-RELATED"/>
    <property type="match status" value="1"/>
</dbReference>
<evidence type="ECO:0000256" key="1">
    <source>
        <dbReference type="ARBA" id="ARBA00022679"/>
    </source>
</evidence>
<keyword evidence="2" id="KW-0012">Acyltransferase</keyword>
<sequence length="192" mass="21118">MALAFSAADANDAEALAELINSAYRGETSRLGWTTEADLLEGRRIDAAGIVNLLIAADSLILVCKQHGQLLGSVHLQHDAGQVQIGMLAVSPRHQGRGIGKQLLLQAEHWAERVWPVRRFSLAVIPLRQELIEFYQRRGYRRTGQIQPFPLNPELWTPKVGDLCLERLEKPARSGTELPPPSGTADIDADDG</sequence>
<dbReference type="InterPro" id="IPR016181">
    <property type="entry name" value="Acyl_CoA_acyltransferase"/>
</dbReference>
<accession>A0ABT1UBZ3</accession>
<dbReference type="EMBL" id="JANIBM010000001">
    <property type="protein sequence ID" value="MCQ8179728.1"/>
    <property type="molecule type" value="Genomic_DNA"/>
</dbReference>
<evidence type="ECO:0000259" key="4">
    <source>
        <dbReference type="PROSITE" id="PS51186"/>
    </source>
</evidence>
<protein>
    <submittedName>
        <fullName evidence="5">GNAT family N-acetyltransferase</fullName>
    </submittedName>
</protein>
<evidence type="ECO:0000313" key="6">
    <source>
        <dbReference type="Proteomes" id="UP001524569"/>
    </source>
</evidence>
<dbReference type="CDD" id="cd04301">
    <property type="entry name" value="NAT_SF"/>
    <property type="match status" value="1"/>
</dbReference>
<dbReference type="PANTHER" id="PTHR43877:SF2">
    <property type="entry name" value="AMINOALKYLPHOSPHONATE N-ACETYLTRANSFERASE-RELATED"/>
    <property type="match status" value="1"/>
</dbReference>
<feature type="region of interest" description="Disordered" evidence="3">
    <location>
        <begin position="170"/>
        <end position="192"/>
    </location>
</feature>
<proteinExistence type="predicted"/>
<keyword evidence="6" id="KW-1185">Reference proteome</keyword>
<dbReference type="Gene3D" id="3.40.630.30">
    <property type="match status" value="1"/>
</dbReference>
<dbReference type="PROSITE" id="PS51186">
    <property type="entry name" value="GNAT"/>
    <property type="match status" value="1"/>
</dbReference>
<organism evidence="5 6">
    <name type="scientific">Methylomonas aurea</name>
    <dbReference type="NCBI Taxonomy" id="2952224"/>
    <lineage>
        <taxon>Bacteria</taxon>
        <taxon>Pseudomonadati</taxon>
        <taxon>Pseudomonadota</taxon>
        <taxon>Gammaproteobacteria</taxon>
        <taxon>Methylococcales</taxon>
        <taxon>Methylococcaceae</taxon>
        <taxon>Methylomonas</taxon>
    </lineage>
</organism>
<evidence type="ECO:0000313" key="5">
    <source>
        <dbReference type="EMBL" id="MCQ8179728.1"/>
    </source>
</evidence>
<evidence type="ECO:0000256" key="3">
    <source>
        <dbReference type="SAM" id="MobiDB-lite"/>
    </source>
</evidence>
<feature type="domain" description="N-acetyltransferase" evidence="4">
    <location>
        <begin position="3"/>
        <end position="162"/>
    </location>
</feature>
<gene>
    <name evidence="5" type="ORF">NP603_01285</name>
</gene>
<evidence type="ECO:0000256" key="2">
    <source>
        <dbReference type="ARBA" id="ARBA00023315"/>
    </source>
</evidence>
<dbReference type="SUPFAM" id="SSF55729">
    <property type="entry name" value="Acyl-CoA N-acyltransferases (Nat)"/>
    <property type="match status" value="1"/>
</dbReference>
<dbReference type="Proteomes" id="UP001524569">
    <property type="component" value="Unassembled WGS sequence"/>
</dbReference>
<dbReference type="RefSeq" id="WP_256609105.1">
    <property type="nucleotide sequence ID" value="NZ_JANIBM010000001.1"/>
</dbReference>
<keyword evidence="1" id="KW-0808">Transferase</keyword>
<name>A0ABT1UBZ3_9GAMM</name>